<protein>
    <recommendedName>
        <fullName evidence="1">hAT-like transposase RNase-H fold domain-containing protein</fullName>
    </recommendedName>
</protein>
<keyword evidence="3" id="KW-1185">Reference proteome</keyword>
<reference evidence="2" key="1">
    <citation type="submission" date="2023-02" db="EMBL/GenBank/DDBJ databases">
        <title>Genome of toxic invasive species Heracleum sosnowskyi carries increased number of genes despite the absence of recent whole-genome duplications.</title>
        <authorList>
            <person name="Schelkunov M."/>
            <person name="Shtratnikova V."/>
            <person name="Makarenko M."/>
            <person name="Klepikova A."/>
            <person name="Omelchenko D."/>
            <person name="Novikova G."/>
            <person name="Obukhova E."/>
            <person name="Bogdanov V."/>
            <person name="Penin A."/>
            <person name="Logacheva M."/>
        </authorList>
    </citation>
    <scope>NUCLEOTIDE SEQUENCE</scope>
    <source>
        <strain evidence="2">Hsosn_3</strain>
        <tissue evidence="2">Leaf</tissue>
    </source>
</reference>
<dbReference type="EMBL" id="JAUIZM010000009">
    <property type="protein sequence ID" value="KAK1365064.1"/>
    <property type="molecule type" value="Genomic_DNA"/>
</dbReference>
<dbReference type="GO" id="GO:0003677">
    <property type="term" value="F:DNA binding"/>
    <property type="evidence" value="ECO:0007669"/>
    <property type="project" value="InterPro"/>
</dbReference>
<dbReference type="InterPro" id="IPR025525">
    <property type="entry name" value="hAT-like_transposase_RNase-H"/>
</dbReference>
<dbReference type="PANTHER" id="PTHR23272:SF161">
    <property type="entry name" value="ZINC FINGER BED DOMAIN-CONTAINING PROTEIN RICESLEEPER 1-LIKE"/>
    <property type="match status" value="1"/>
</dbReference>
<accession>A0AAD8HDA9</accession>
<dbReference type="Pfam" id="PF14372">
    <property type="entry name" value="hAT-like_RNase-H"/>
    <property type="match status" value="1"/>
</dbReference>
<dbReference type="SUPFAM" id="SSF53098">
    <property type="entry name" value="Ribonuclease H-like"/>
    <property type="match status" value="1"/>
</dbReference>
<evidence type="ECO:0000313" key="2">
    <source>
        <dbReference type="EMBL" id="KAK1365064.1"/>
    </source>
</evidence>
<evidence type="ECO:0000259" key="1">
    <source>
        <dbReference type="Pfam" id="PF14372"/>
    </source>
</evidence>
<feature type="domain" description="hAT-like transposase RNase-H fold" evidence="1">
    <location>
        <begin position="1"/>
        <end position="51"/>
    </location>
</feature>
<reference evidence="2" key="2">
    <citation type="submission" date="2023-05" db="EMBL/GenBank/DDBJ databases">
        <authorList>
            <person name="Schelkunov M.I."/>
        </authorList>
    </citation>
    <scope>NUCLEOTIDE SEQUENCE</scope>
    <source>
        <strain evidence="2">Hsosn_3</strain>
        <tissue evidence="2">Leaf</tissue>
    </source>
</reference>
<dbReference type="PANTHER" id="PTHR23272">
    <property type="entry name" value="BED FINGER-RELATED"/>
    <property type="match status" value="1"/>
</dbReference>
<organism evidence="2 3">
    <name type="scientific">Heracleum sosnowskyi</name>
    <dbReference type="NCBI Taxonomy" id="360622"/>
    <lineage>
        <taxon>Eukaryota</taxon>
        <taxon>Viridiplantae</taxon>
        <taxon>Streptophyta</taxon>
        <taxon>Embryophyta</taxon>
        <taxon>Tracheophyta</taxon>
        <taxon>Spermatophyta</taxon>
        <taxon>Magnoliopsida</taxon>
        <taxon>eudicotyledons</taxon>
        <taxon>Gunneridae</taxon>
        <taxon>Pentapetalae</taxon>
        <taxon>asterids</taxon>
        <taxon>campanulids</taxon>
        <taxon>Apiales</taxon>
        <taxon>Apiaceae</taxon>
        <taxon>Apioideae</taxon>
        <taxon>apioid superclade</taxon>
        <taxon>Tordylieae</taxon>
        <taxon>Tordyliinae</taxon>
        <taxon>Heracleum</taxon>
    </lineage>
</organism>
<comment type="caution">
    <text evidence="2">The sequence shown here is derived from an EMBL/GenBank/DDBJ whole genome shotgun (WGS) entry which is preliminary data.</text>
</comment>
<name>A0AAD8HDA9_9APIA</name>
<gene>
    <name evidence="2" type="ORF">POM88_040625</name>
</gene>
<proteinExistence type="predicted"/>
<sequence>MNMMLFIAMVLDPRHKLDFVVYLLKLMYENEIGIIAGKKLRETLFRLFTDYKARMEPEKKTMSNQATQKAPSNHLVSDPLYEVRMQYEKDSDSDVIRMLFSDDYNCSSDLDEYLSENPKNLSHTDEEFDVLGWWKFNSIGFVKLKQLMQREQLIEQNQLKQWKILKKVCLK</sequence>
<dbReference type="Proteomes" id="UP001237642">
    <property type="component" value="Unassembled WGS sequence"/>
</dbReference>
<evidence type="ECO:0000313" key="3">
    <source>
        <dbReference type="Proteomes" id="UP001237642"/>
    </source>
</evidence>
<dbReference type="AlphaFoldDB" id="A0AAD8HDA9"/>
<dbReference type="InterPro" id="IPR012337">
    <property type="entry name" value="RNaseH-like_sf"/>
</dbReference>